<comment type="caution">
    <text evidence="1">The sequence shown here is derived from an EMBL/GenBank/DDBJ whole genome shotgun (WGS) entry which is preliminary data.</text>
</comment>
<sequence length="182" mass="20932">MTNNLKIIIQQWLDDVVIGLNLCPFAARPQRNGQIEIVVSQARSDEALMIDLQQQMARLIETPAAQLETTILAVPHMLSDFEQYNQFLDLADMLIAQSGYEGVLQVASFHPDYQFADTHPDDAENLTNRSPVPIFHLLREQSLSDAIENYTDPDKIPERNIRRMERLSPEQKQSLFHYLLKQ</sequence>
<keyword evidence="2" id="KW-1185">Reference proteome</keyword>
<organism evidence="1 2">
    <name type="scientific">Echinimonas agarilytica</name>
    <dbReference type="NCBI Taxonomy" id="1215918"/>
    <lineage>
        <taxon>Bacteria</taxon>
        <taxon>Pseudomonadati</taxon>
        <taxon>Pseudomonadota</taxon>
        <taxon>Gammaproteobacteria</taxon>
        <taxon>Alteromonadales</taxon>
        <taxon>Echinimonadaceae</taxon>
        <taxon>Echinimonas</taxon>
    </lineage>
</organism>
<gene>
    <name evidence="1" type="ORF">NAF29_07170</name>
</gene>
<dbReference type="Pfam" id="PF07209">
    <property type="entry name" value="DUF1415"/>
    <property type="match status" value="1"/>
</dbReference>
<evidence type="ECO:0000313" key="2">
    <source>
        <dbReference type="Proteomes" id="UP001165393"/>
    </source>
</evidence>
<reference evidence="1 2" key="1">
    <citation type="journal article" date="2013" name="Antonie Van Leeuwenhoek">
        <title>Echinimonas agarilytica gen. nov., sp. nov., a new gammaproteobacterium isolated from the sea urchin Strongylocentrotus intermedius.</title>
        <authorList>
            <person name="Nedashkovskaya O.I."/>
            <person name="Stenkova A.M."/>
            <person name="Zhukova N.V."/>
            <person name="Van Trappen S."/>
            <person name="Lee J.S."/>
            <person name="Kim S.B."/>
        </authorList>
    </citation>
    <scope>NUCLEOTIDE SEQUENCE [LARGE SCALE GENOMIC DNA]</scope>
    <source>
        <strain evidence="1 2">KMM 6351</strain>
    </source>
</reference>
<protein>
    <submittedName>
        <fullName evidence="1">DUF1415 domain-containing protein</fullName>
    </submittedName>
</protein>
<proteinExistence type="predicted"/>
<dbReference type="RefSeq" id="WP_251260820.1">
    <property type="nucleotide sequence ID" value="NZ_JAMQGP010000002.1"/>
</dbReference>
<dbReference type="InterPro" id="IPR009858">
    <property type="entry name" value="DUF1415"/>
</dbReference>
<dbReference type="EMBL" id="JAMQGP010000002">
    <property type="protein sequence ID" value="MCM2679451.1"/>
    <property type="molecule type" value="Genomic_DNA"/>
</dbReference>
<name>A0AA42B7C0_9GAMM</name>
<dbReference type="Proteomes" id="UP001165393">
    <property type="component" value="Unassembled WGS sequence"/>
</dbReference>
<evidence type="ECO:0000313" key="1">
    <source>
        <dbReference type="EMBL" id="MCM2679451.1"/>
    </source>
</evidence>
<accession>A0AA42B7C0</accession>
<dbReference type="AlphaFoldDB" id="A0AA42B7C0"/>